<reference evidence="2 3" key="2">
    <citation type="submission" date="2024-10" db="EMBL/GenBank/DDBJ databases">
        <authorList>
            <person name="Ryan C."/>
        </authorList>
    </citation>
    <scope>NUCLEOTIDE SEQUENCE [LARGE SCALE GENOMIC DNA]</scope>
</reference>
<sequence>MPPPARPLPDDLIPDILVRLASDDPAGIIRAAAVCKAWRRILADPAFAARYCALHPSPPVLGFLHRPPDLQIAQFVPTPTTSFRPSPSAVQRSRHPLDCRHGRALFYDYGSLDSFIVWDPITAAVHKIPPVPDVFTQPAVLCAAGAGCDDHHRGCGGGKPFIVAFAGVENIPEDYCFDAHACYWASDTGEWSVHINIHLDHGRYRLTDRPAALVGDALYFVGKSGFLLRYRYGLLRRVGRRSILSAGIREADVLSVIEPPQGKRLGTVFVMAAEGGGLGLASMNKNSSRLYLWAREAVAAGIAGDDGRWVQRRIIDLNKLLPGGNPGSRPCLSGVGEDGSVIFVSTDDGVFTVELESSKVKKVCSEMGKVDLVLPFMSFYTHSLLLKLASGNLASAPAENQ</sequence>
<dbReference type="PANTHER" id="PTHR32133:SF409">
    <property type="entry name" value="F-BOX DOMAIN-CONTAINING PROTEIN"/>
    <property type="match status" value="1"/>
</dbReference>
<dbReference type="EMBL" id="OZ075141">
    <property type="protein sequence ID" value="CAL5032084.1"/>
    <property type="molecule type" value="Genomic_DNA"/>
</dbReference>
<feature type="domain" description="F-box" evidence="1">
    <location>
        <begin position="8"/>
        <end position="52"/>
    </location>
</feature>
<dbReference type="Pfam" id="PF12937">
    <property type="entry name" value="F-box-like"/>
    <property type="match status" value="1"/>
</dbReference>
<organism evidence="2 3">
    <name type="scientific">Urochloa decumbens</name>
    <dbReference type="NCBI Taxonomy" id="240449"/>
    <lineage>
        <taxon>Eukaryota</taxon>
        <taxon>Viridiplantae</taxon>
        <taxon>Streptophyta</taxon>
        <taxon>Embryophyta</taxon>
        <taxon>Tracheophyta</taxon>
        <taxon>Spermatophyta</taxon>
        <taxon>Magnoliopsida</taxon>
        <taxon>Liliopsida</taxon>
        <taxon>Poales</taxon>
        <taxon>Poaceae</taxon>
        <taxon>PACMAD clade</taxon>
        <taxon>Panicoideae</taxon>
        <taxon>Panicodae</taxon>
        <taxon>Paniceae</taxon>
        <taxon>Melinidinae</taxon>
        <taxon>Urochloa</taxon>
    </lineage>
</organism>
<protein>
    <recommendedName>
        <fullName evidence="1">F-box domain-containing protein</fullName>
    </recommendedName>
</protein>
<dbReference type="Proteomes" id="UP001497457">
    <property type="component" value="Chromosome 31b"/>
</dbReference>
<dbReference type="AlphaFoldDB" id="A0ABC9D792"/>
<reference evidence="3" key="1">
    <citation type="submission" date="2024-06" db="EMBL/GenBank/DDBJ databases">
        <authorList>
            <person name="Ryan C."/>
        </authorList>
    </citation>
    <scope>NUCLEOTIDE SEQUENCE [LARGE SCALE GENOMIC DNA]</scope>
</reference>
<evidence type="ECO:0000259" key="1">
    <source>
        <dbReference type="Pfam" id="PF12937"/>
    </source>
</evidence>
<keyword evidence="3" id="KW-1185">Reference proteome</keyword>
<evidence type="ECO:0000313" key="3">
    <source>
        <dbReference type="Proteomes" id="UP001497457"/>
    </source>
</evidence>
<dbReference type="PANTHER" id="PTHR32133">
    <property type="entry name" value="OS07G0120400 PROTEIN"/>
    <property type="match status" value="1"/>
</dbReference>
<dbReference type="InterPro" id="IPR036047">
    <property type="entry name" value="F-box-like_dom_sf"/>
</dbReference>
<name>A0ABC9D792_9POAL</name>
<accession>A0ABC9D792</accession>
<dbReference type="SUPFAM" id="SSF81383">
    <property type="entry name" value="F-box domain"/>
    <property type="match status" value="1"/>
</dbReference>
<proteinExistence type="predicted"/>
<dbReference type="Gene3D" id="1.20.1280.50">
    <property type="match status" value="1"/>
</dbReference>
<dbReference type="InterPro" id="IPR001810">
    <property type="entry name" value="F-box_dom"/>
</dbReference>
<evidence type="ECO:0000313" key="2">
    <source>
        <dbReference type="EMBL" id="CAL5032084.1"/>
    </source>
</evidence>
<gene>
    <name evidence="2" type="ORF">URODEC1_LOCUS82084</name>
</gene>